<dbReference type="RefSeq" id="WP_230740083.1">
    <property type="nucleotide sequence ID" value="NZ_JAJNDB010000009.1"/>
</dbReference>
<dbReference type="Proteomes" id="UP001199469">
    <property type="component" value="Unassembled WGS sequence"/>
</dbReference>
<evidence type="ECO:0000313" key="1">
    <source>
        <dbReference type="EMBL" id="MCD2197789.1"/>
    </source>
</evidence>
<gene>
    <name evidence="1" type="ORF">LQ327_30900</name>
</gene>
<comment type="caution">
    <text evidence="1">The sequence shown here is derived from an EMBL/GenBank/DDBJ whole genome shotgun (WGS) entry which is preliminary data.</text>
</comment>
<dbReference type="EMBL" id="JAJNDB010000009">
    <property type="protein sequence ID" value="MCD2197789.1"/>
    <property type="molecule type" value="Genomic_DNA"/>
</dbReference>
<proteinExistence type="predicted"/>
<keyword evidence="2" id="KW-1185">Reference proteome</keyword>
<accession>A0ABS8PHP6</accession>
<name>A0ABS8PHP6_9PSEU</name>
<organism evidence="1 2">
    <name type="scientific">Actinomycetospora endophytica</name>
    <dbReference type="NCBI Taxonomy" id="2291215"/>
    <lineage>
        <taxon>Bacteria</taxon>
        <taxon>Bacillati</taxon>
        <taxon>Actinomycetota</taxon>
        <taxon>Actinomycetes</taxon>
        <taxon>Pseudonocardiales</taxon>
        <taxon>Pseudonocardiaceae</taxon>
        <taxon>Actinomycetospora</taxon>
    </lineage>
</organism>
<reference evidence="1 2" key="1">
    <citation type="submission" date="2021-11" db="EMBL/GenBank/DDBJ databases">
        <title>Draft genome sequence of Actinomycetospora sp. SF1 isolated from the rhizosphere soil.</title>
        <authorList>
            <person name="Duangmal K."/>
            <person name="Chantavorakit T."/>
        </authorList>
    </citation>
    <scope>NUCLEOTIDE SEQUENCE [LARGE SCALE GENOMIC DNA]</scope>
    <source>
        <strain evidence="1 2">TBRC 5722</strain>
    </source>
</reference>
<evidence type="ECO:0000313" key="2">
    <source>
        <dbReference type="Proteomes" id="UP001199469"/>
    </source>
</evidence>
<protein>
    <submittedName>
        <fullName evidence="1">Uncharacterized protein</fullName>
    </submittedName>
</protein>
<sequence length="329" mass="33898">MPESSTPRSPAPASTGPGVLDTVYALAAASARTAVELTLSGPAIVRGLAGAAQSVTTDLGPLVGDALRALPRVAVVLEALLPLARDLQHSLDRLAEVGPDLHALAEAVPALQQLGGAAEDIHTLAEAAPALAKLGEAADDIHALAEAVPALQQLGAAAEDISALREAVPALVQLGAAAEDISALREAVPALVQLGGASEDIRALTAAVDPLTRLAAMEHDLRRVADAVPEVEKITGAISHVEVLARHADTTFPEMPPRLQELDSSLSVAAAELVKVTPDLRTVAGRIEELDGQIKVLADALAPLQGTTERLGRLVDRLPQRTRQRAVEG</sequence>